<dbReference type="Proteomes" id="UP000504639">
    <property type="component" value="Chromosome 17"/>
</dbReference>
<dbReference type="SUPFAM" id="SSF103473">
    <property type="entry name" value="MFS general substrate transporter"/>
    <property type="match status" value="1"/>
</dbReference>
<feature type="transmembrane region" description="Helical" evidence="15">
    <location>
        <begin position="278"/>
        <end position="300"/>
    </location>
</feature>
<gene>
    <name evidence="18" type="primary">LOC116496184</name>
</gene>
<comment type="catalytic activity">
    <reaction evidence="1">
        <text>D-fructose(out) = D-fructose(in)</text>
        <dbReference type="Rhea" id="RHEA:60372"/>
        <dbReference type="ChEBI" id="CHEBI:37721"/>
    </reaction>
</comment>
<evidence type="ECO:0000256" key="7">
    <source>
        <dbReference type="ARBA" id="ARBA00022475"/>
    </source>
</evidence>
<feature type="transmembrane region" description="Helical" evidence="15">
    <location>
        <begin position="194"/>
        <end position="213"/>
    </location>
</feature>
<evidence type="ECO:0000256" key="6">
    <source>
        <dbReference type="ARBA" id="ARBA00022448"/>
    </source>
</evidence>
<dbReference type="PROSITE" id="PS50850">
    <property type="entry name" value="MFS"/>
    <property type="match status" value="1"/>
</dbReference>
<feature type="transmembrane region" description="Helical" evidence="15">
    <location>
        <begin position="348"/>
        <end position="365"/>
    </location>
</feature>
<keyword evidence="17" id="KW-1185">Reference proteome</keyword>
<dbReference type="PANTHER" id="PTHR23503:SF129">
    <property type="entry name" value="SOLUTE CARRIER FAMILY 2 MEMBER 11-LIKE 1"/>
    <property type="match status" value="1"/>
</dbReference>
<dbReference type="GO" id="GO:0046323">
    <property type="term" value="P:D-glucose import"/>
    <property type="evidence" value="ECO:0007669"/>
    <property type="project" value="TreeGrafter"/>
</dbReference>
<protein>
    <recommendedName>
        <fullName evidence="5">Solute carrier family 2, facilitated glucose transporter member 5</fullName>
    </recommendedName>
    <alternativeName>
        <fullName evidence="13">Fructose transporter</fullName>
    </alternativeName>
    <alternativeName>
        <fullName evidence="12">Glucose transporter type 5, small intestine</fullName>
    </alternativeName>
</protein>
<keyword evidence="8" id="KW-0762">Sugar transport</keyword>
<evidence type="ECO:0000256" key="14">
    <source>
        <dbReference type="RuleBase" id="RU003346"/>
    </source>
</evidence>
<feature type="transmembrane region" description="Helical" evidence="15">
    <location>
        <begin position="371"/>
        <end position="398"/>
    </location>
</feature>
<dbReference type="InterPro" id="IPR020846">
    <property type="entry name" value="MFS_dom"/>
</dbReference>
<dbReference type="NCBIfam" id="TIGR00879">
    <property type="entry name" value="SP"/>
    <property type="match status" value="1"/>
</dbReference>
<dbReference type="PANTHER" id="PTHR23503">
    <property type="entry name" value="SOLUTE CARRIER FAMILY 2"/>
    <property type="match status" value="1"/>
</dbReference>
<reference evidence="18" key="1">
    <citation type="submission" date="2025-08" db="UniProtKB">
        <authorList>
            <consortium name="RefSeq"/>
        </authorList>
    </citation>
    <scope>IDENTIFICATION</scope>
    <source>
        <tissue evidence="18">Lung</tissue>
    </source>
</reference>
<dbReference type="Gene3D" id="1.20.1250.20">
    <property type="entry name" value="MFS general substrate transporter like domains"/>
    <property type="match status" value="1"/>
</dbReference>
<evidence type="ECO:0000256" key="10">
    <source>
        <dbReference type="ARBA" id="ARBA00022989"/>
    </source>
</evidence>
<dbReference type="RefSeq" id="XP_032054987.1">
    <property type="nucleotide sequence ID" value="XM_032199096.1"/>
</dbReference>
<evidence type="ECO:0000259" key="16">
    <source>
        <dbReference type="PROSITE" id="PS50850"/>
    </source>
</evidence>
<dbReference type="PRINTS" id="PR00171">
    <property type="entry name" value="SUGRTRNSPORT"/>
</dbReference>
<organism evidence="17 18">
    <name type="scientific">Aythya fuligula</name>
    <name type="common">Tufted duck</name>
    <name type="synonym">Anas fuligula</name>
    <dbReference type="NCBI Taxonomy" id="219594"/>
    <lineage>
        <taxon>Eukaryota</taxon>
        <taxon>Metazoa</taxon>
        <taxon>Chordata</taxon>
        <taxon>Craniata</taxon>
        <taxon>Vertebrata</taxon>
        <taxon>Euteleostomi</taxon>
        <taxon>Archelosauria</taxon>
        <taxon>Archosauria</taxon>
        <taxon>Dinosauria</taxon>
        <taxon>Saurischia</taxon>
        <taxon>Theropoda</taxon>
        <taxon>Coelurosauria</taxon>
        <taxon>Aves</taxon>
        <taxon>Neognathae</taxon>
        <taxon>Galloanserae</taxon>
        <taxon>Anseriformes</taxon>
        <taxon>Anatidae</taxon>
        <taxon>Aythyinae</taxon>
        <taxon>Aythya</taxon>
    </lineage>
</organism>
<feature type="transmembrane region" description="Helical" evidence="15">
    <location>
        <begin position="436"/>
        <end position="460"/>
    </location>
</feature>
<keyword evidence="11 15" id="KW-0472">Membrane</keyword>
<evidence type="ECO:0000256" key="5">
    <source>
        <dbReference type="ARBA" id="ARBA00015973"/>
    </source>
</evidence>
<feature type="transmembrane region" description="Helical" evidence="15">
    <location>
        <begin position="103"/>
        <end position="121"/>
    </location>
</feature>
<evidence type="ECO:0000256" key="2">
    <source>
        <dbReference type="ARBA" id="ARBA00004135"/>
    </source>
</evidence>
<dbReference type="GO" id="GO:0070837">
    <property type="term" value="P:dehydroascorbic acid transport"/>
    <property type="evidence" value="ECO:0007669"/>
    <property type="project" value="TreeGrafter"/>
</dbReference>
<comment type="subcellular location">
    <subcellularLocation>
        <location evidence="2">Cell membrane</location>
        <location evidence="2">Sarcolemma</location>
    </subcellularLocation>
    <subcellularLocation>
        <location evidence="3">Cell membrane</location>
        <topology evidence="3">Multi-pass membrane protein</topology>
    </subcellularLocation>
</comment>
<dbReference type="InterPro" id="IPR003663">
    <property type="entry name" value="Sugar/inositol_transpt"/>
</dbReference>
<evidence type="ECO:0000313" key="17">
    <source>
        <dbReference type="Proteomes" id="UP000504639"/>
    </source>
</evidence>
<dbReference type="Pfam" id="PF00083">
    <property type="entry name" value="Sugar_tr"/>
    <property type="match status" value="1"/>
</dbReference>
<keyword evidence="10 15" id="KW-1133">Transmembrane helix</keyword>
<dbReference type="InterPro" id="IPR005829">
    <property type="entry name" value="Sugar_transporter_CS"/>
</dbReference>
<feature type="transmembrane region" description="Helical" evidence="15">
    <location>
        <begin position="127"/>
        <end position="149"/>
    </location>
</feature>
<dbReference type="GeneID" id="116496184"/>
<keyword evidence="7" id="KW-1003">Cell membrane</keyword>
<dbReference type="InterPro" id="IPR036259">
    <property type="entry name" value="MFS_trans_sf"/>
</dbReference>
<proteinExistence type="inferred from homology"/>
<comment type="similarity">
    <text evidence="4">Belongs to the major facilitator superfamily. Sugar transporter (TC 2.A.1.1) family. Glucose transporter subfamily.</text>
</comment>
<feature type="transmembrane region" description="Helical" evidence="15">
    <location>
        <begin position="66"/>
        <end position="91"/>
    </location>
</feature>
<feature type="transmembrane region" description="Helical" evidence="15">
    <location>
        <begin position="316"/>
        <end position="336"/>
    </location>
</feature>
<dbReference type="AlphaFoldDB" id="A0A6J3DZA8"/>
<feature type="transmembrane region" description="Helical" evidence="15">
    <location>
        <begin position="410"/>
        <end position="430"/>
    </location>
</feature>
<evidence type="ECO:0000256" key="12">
    <source>
        <dbReference type="ARBA" id="ARBA00029961"/>
    </source>
</evidence>
<evidence type="ECO:0000256" key="3">
    <source>
        <dbReference type="ARBA" id="ARBA00004651"/>
    </source>
</evidence>
<dbReference type="PROSITE" id="PS00217">
    <property type="entry name" value="SUGAR_TRANSPORT_2"/>
    <property type="match status" value="1"/>
</dbReference>
<feature type="transmembrane region" description="Helical" evidence="15">
    <location>
        <begin position="161"/>
        <end position="182"/>
    </location>
</feature>
<keyword evidence="6 14" id="KW-0813">Transport</keyword>
<evidence type="ECO:0000256" key="15">
    <source>
        <dbReference type="SAM" id="Phobius"/>
    </source>
</evidence>
<dbReference type="GO" id="GO:0055056">
    <property type="term" value="F:D-glucose transmembrane transporter activity"/>
    <property type="evidence" value="ECO:0007669"/>
    <property type="project" value="TreeGrafter"/>
</dbReference>
<evidence type="ECO:0000256" key="13">
    <source>
        <dbReference type="ARBA" id="ARBA00031099"/>
    </source>
</evidence>
<name>A0A6J3DZA8_AYTFU</name>
<dbReference type="InterPro" id="IPR045263">
    <property type="entry name" value="GLUT"/>
</dbReference>
<dbReference type="GO" id="GO:0005353">
    <property type="term" value="F:fructose transmembrane transporter activity"/>
    <property type="evidence" value="ECO:0007669"/>
    <property type="project" value="UniProtKB-ARBA"/>
</dbReference>
<evidence type="ECO:0000256" key="8">
    <source>
        <dbReference type="ARBA" id="ARBA00022597"/>
    </source>
</evidence>
<sequence>MEINPFLSRSQKMSYNLFLLAFVLGIGGTFQYGLQVSIINSPAEYIKSFIREAWLKRYGSSPSEEIITLMWSFVVSIYSIGGLLGSLSAGYLSVRFGRKKVMLLNNIPALLSAALMGLSRLSGSFEMIIIGRLLAGVCGGLGLNIHIMYAGECAPQKLRGVIAITASTAIAIGKFIGFALGLREVLGVDAFWPILMAANALPALIQLLTLPFFPDSPRYLLIDKKDKEGCIKAVKQLWGDGDHMAEIDDMTAEQEAIRGEKAKHVCDLFRDKAVRWQLITLFLVAACTQLIGVNVVYFYAYNVFLQVGISPAQTRYVSLGVGVTEILTTVLCGYLVERAGRKTLLWKSYTVMALALGLLTVTLTLQDSFSWVPYCSVVLIFIYIMSFGIGPAGVLCLLPTEIFIQSYRPAAYVFNGASNWIQLFFLGLVFPFIVEGLGSFCFIIFLAYCLFMAIFVFLVVPETKGKTMLQIMEEFNRLNHRGKKGQPALPQNNCSLMIVTRL</sequence>
<dbReference type="KEGG" id="aful:116496184"/>
<accession>A0A6J3DZA8</accession>
<evidence type="ECO:0000256" key="9">
    <source>
        <dbReference type="ARBA" id="ARBA00022692"/>
    </source>
</evidence>
<evidence type="ECO:0000256" key="4">
    <source>
        <dbReference type="ARBA" id="ARBA00007004"/>
    </source>
</evidence>
<feature type="domain" description="Major facilitator superfamily (MFS) profile" evidence="16">
    <location>
        <begin position="21"/>
        <end position="464"/>
    </location>
</feature>
<evidence type="ECO:0000256" key="11">
    <source>
        <dbReference type="ARBA" id="ARBA00023136"/>
    </source>
</evidence>
<dbReference type="InParanoid" id="A0A6J3DZA8"/>
<dbReference type="GO" id="GO:0042383">
    <property type="term" value="C:sarcolemma"/>
    <property type="evidence" value="ECO:0007669"/>
    <property type="project" value="UniProtKB-SubCell"/>
</dbReference>
<evidence type="ECO:0000256" key="1">
    <source>
        <dbReference type="ARBA" id="ARBA00000590"/>
    </source>
</evidence>
<evidence type="ECO:0000313" key="18">
    <source>
        <dbReference type="RefSeq" id="XP_032054987.1"/>
    </source>
</evidence>
<dbReference type="FunFam" id="1.20.1250.20:FF:001511">
    <property type="entry name" value="Solute carrier family 2, facilitated glucose transporter member 5"/>
    <property type="match status" value="1"/>
</dbReference>
<dbReference type="GO" id="GO:1990539">
    <property type="term" value="P:fructose import across plasma membrane"/>
    <property type="evidence" value="ECO:0007669"/>
    <property type="project" value="UniProtKB-ARBA"/>
</dbReference>
<feature type="transmembrane region" description="Helical" evidence="15">
    <location>
        <begin position="15"/>
        <end position="34"/>
    </location>
</feature>
<keyword evidence="9 15" id="KW-0812">Transmembrane</keyword>
<dbReference type="InterPro" id="IPR005828">
    <property type="entry name" value="MFS_sugar_transport-like"/>
</dbReference>